<keyword evidence="2" id="KW-1185">Reference proteome</keyword>
<name>A0ABV6BIR5_9GAMM</name>
<proteinExistence type="predicted"/>
<organism evidence="1 2">
    <name type="scientific">Rheinheimera tilapiae</name>
    <dbReference type="NCBI Taxonomy" id="875043"/>
    <lineage>
        <taxon>Bacteria</taxon>
        <taxon>Pseudomonadati</taxon>
        <taxon>Pseudomonadota</taxon>
        <taxon>Gammaproteobacteria</taxon>
        <taxon>Chromatiales</taxon>
        <taxon>Chromatiaceae</taxon>
        <taxon>Rheinheimera</taxon>
    </lineage>
</organism>
<dbReference type="Gene3D" id="2.120.10.10">
    <property type="match status" value="1"/>
</dbReference>
<dbReference type="EMBL" id="JBHLXP010000011">
    <property type="protein sequence ID" value="MFC0050776.1"/>
    <property type="molecule type" value="Genomic_DNA"/>
</dbReference>
<dbReference type="SUPFAM" id="SSF50939">
    <property type="entry name" value="Sialidases"/>
    <property type="match status" value="1"/>
</dbReference>
<accession>A0ABV6BIR5</accession>
<evidence type="ECO:0000313" key="2">
    <source>
        <dbReference type="Proteomes" id="UP001589813"/>
    </source>
</evidence>
<reference evidence="1 2" key="1">
    <citation type="submission" date="2024-09" db="EMBL/GenBank/DDBJ databases">
        <authorList>
            <person name="Sun Q."/>
            <person name="Mori K."/>
        </authorList>
    </citation>
    <scope>NUCLEOTIDE SEQUENCE [LARGE SCALE GENOMIC DNA]</scope>
    <source>
        <strain evidence="1 2">KCTC 23315</strain>
    </source>
</reference>
<dbReference type="CDD" id="cd15482">
    <property type="entry name" value="Sialidase_non-viral"/>
    <property type="match status" value="1"/>
</dbReference>
<gene>
    <name evidence="1" type="ORF">ACFFJP_21035</name>
</gene>
<dbReference type="RefSeq" id="WP_377249020.1">
    <property type="nucleotide sequence ID" value="NZ_JBHLXP010000011.1"/>
</dbReference>
<keyword evidence="1" id="KW-0378">Hydrolase</keyword>
<dbReference type="Proteomes" id="UP001589813">
    <property type="component" value="Unassembled WGS sequence"/>
</dbReference>
<protein>
    <submittedName>
        <fullName evidence="1">Sialidase family protein</fullName>
        <ecNumber evidence="1">3.2.1.-</ecNumber>
    </submittedName>
</protein>
<evidence type="ECO:0000313" key="1">
    <source>
        <dbReference type="EMBL" id="MFC0050776.1"/>
    </source>
</evidence>
<keyword evidence="1" id="KW-0326">Glycosidase</keyword>
<dbReference type="EC" id="3.2.1.-" evidence="1"/>
<comment type="caution">
    <text evidence="1">The sequence shown here is derived from an EMBL/GenBank/DDBJ whole genome shotgun (WGS) entry which is preliminary data.</text>
</comment>
<dbReference type="InterPro" id="IPR036278">
    <property type="entry name" value="Sialidase_sf"/>
</dbReference>
<sequence>MATKIIQRGKQRFYPKQPAFLQLRTAKARCIWRRGDHNAFTDLVLFRGALFCVFREAYAHVSPDGALRILKSSNGGKDWHSVACIRSDSADLRDGKLIQMPDGRLQLLGAGALHDRTHGSHQSFIWLSDDGEHWSDAIPCGEINIWLWRLTWQQDTAWAVGYSCFADRYVRLYKSDDGVNFAPWVSTLNNAGYVNESGLLFLPDGRAICLLRRDPHVGLLGIASPPYFDWQWRELNKRIGGPACIQLPDGRILAAVRLYDYKVRTSLCWLDLNNATLRECLVLPSGGDTSYPGLVLDQGLLHISYYSSHQGKTAVYYSQVRLDALKD</sequence>
<dbReference type="GO" id="GO:0016798">
    <property type="term" value="F:hydrolase activity, acting on glycosyl bonds"/>
    <property type="evidence" value="ECO:0007669"/>
    <property type="project" value="UniProtKB-KW"/>
</dbReference>